<dbReference type="PANTHER" id="PTHR15606">
    <property type="entry name" value="DNAJ HOMOLOG SUBFAMILY C MEMBER 8/LIPOPOLYSACCHARIDE SPECIFIC RESPONSE-7-RELATED"/>
    <property type="match status" value="1"/>
</dbReference>
<dbReference type="Proteomes" id="UP001515480">
    <property type="component" value="Unassembled WGS sequence"/>
</dbReference>
<dbReference type="PANTHER" id="PTHR15606:SF4">
    <property type="entry name" value="DNAJ HOMOLOG SUBFAMILY C MEMBER 8"/>
    <property type="match status" value="1"/>
</dbReference>
<dbReference type="AlphaFoldDB" id="A0AB34J396"/>
<accession>A0AB34J396</accession>
<proteinExistence type="predicted"/>
<evidence type="ECO:0000259" key="2">
    <source>
        <dbReference type="PROSITE" id="PS50076"/>
    </source>
</evidence>
<name>A0AB34J396_PRYPA</name>
<dbReference type="PROSITE" id="PS50076">
    <property type="entry name" value="DNAJ_2"/>
    <property type="match status" value="1"/>
</dbReference>
<dbReference type="EMBL" id="JBGBPQ010000014">
    <property type="protein sequence ID" value="KAL1511391.1"/>
    <property type="molecule type" value="Genomic_DNA"/>
</dbReference>
<feature type="compositionally biased region" description="Basic and acidic residues" evidence="1">
    <location>
        <begin position="255"/>
        <end position="267"/>
    </location>
</feature>
<dbReference type="Pfam" id="PF00226">
    <property type="entry name" value="DnaJ"/>
    <property type="match status" value="1"/>
</dbReference>
<dbReference type="CDD" id="cd06257">
    <property type="entry name" value="DnaJ"/>
    <property type="match status" value="1"/>
</dbReference>
<reference evidence="3 4" key="1">
    <citation type="journal article" date="2024" name="Science">
        <title>Giant polyketide synthase enzymes in the biosynthesis of giant marine polyether toxins.</title>
        <authorList>
            <person name="Fallon T.R."/>
            <person name="Shende V.V."/>
            <person name="Wierzbicki I.H."/>
            <person name="Pendleton A.L."/>
            <person name="Watervoot N.F."/>
            <person name="Auber R.P."/>
            <person name="Gonzalez D.J."/>
            <person name="Wisecaver J.H."/>
            <person name="Moore B.S."/>
        </authorList>
    </citation>
    <scope>NUCLEOTIDE SEQUENCE [LARGE SCALE GENOMIC DNA]</scope>
    <source>
        <strain evidence="3 4">12B1</strain>
    </source>
</reference>
<dbReference type="SUPFAM" id="SSF46565">
    <property type="entry name" value="Chaperone J-domain"/>
    <property type="match status" value="1"/>
</dbReference>
<gene>
    <name evidence="3" type="ORF">AB1Y20_006192</name>
</gene>
<evidence type="ECO:0000313" key="3">
    <source>
        <dbReference type="EMBL" id="KAL1511391.1"/>
    </source>
</evidence>
<feature type="region of interest" description="Disordered" evidence="1">
    <location>
        <begin position="208"/>
        <end position="267"/>
    </location>
</feature>
<feature type="domain" description="J" evidence="2">
    <location>
        <begin position="58"/>
        <end position="115"/>
    </location>
</feature>
<dbReference type="InterPro" id="IPR036869">
    <property type="entry name" value="J_dom_sf"/>
</dbReference>
<feature type="region of interest" description="Disordered" evidence="1">
    <location>
        <begin position="181"/>
        <end position="200"/>
    </location>
</feature>
<organism evidence="3 4">
    <name type="scientific">Prymnesium parvum</name>
    <name type="common">Toxic golden alga</name>
    <dbReference type="NCBI Taxonomy" id="97485"/>
    <lineage>
        <taxon>Eukaryota</taxon>
        <taxon>Haptista</taxon>
        <taxon>Haptophyta</taxon>
        <taxon>Prymnesiophyceae</taxon>
        <taxon>Prymnesiales</taxon>
        <taxon>Prymnesiaceae</taxon>
        <taxon>Prymnesium</taxon>
    </lineage>
</organism>
<evidence type="ECO:0000256" key="1">
    <source>
        <dbReference type="SAM" id="MobiDB-lite"/>
    </source>
</evidence>
<dbReference type="GO" id="GO:0005634">
    <property type="term" value="C:nucleus"/>
    <property type="evidence" value="ECO:0007669"/>
    <property type="project" value="TreeGrafter"/>
</dbReference>
<feature type="compositionally biased region" description="Basic and acidic residues" evidence="1">
    <location>
        <begin position="227"/>
        <end position="247"/>
    </location>
</feature>
<dbReference type="InterPro" id="IPR001623">
    <property type="entry name" value="DnaJ_domain"/>
</dbReference>
<dbReference type="PRINTS" id="PR00625">
    <property type="entry name" value="JDOMAIN"/>
</dbReference>
<dbReference type="SMART" id="SM00271">
    <property type="entry name" value="DnaJ"/>
    <property type="match status" value="1"/>
</dbReference>
<dbReference type="Gene3D" id="1.10.287.110">
    <property type="entry name" value="DnaJ domain"/>
    <property type="match status" value="1"/>
</dbReference>
<dbReference type="InterPro" id="IPR042858">
    <property type="entry name" value="DNAJC8"/>
</dbReference>
<keyword evidence="4" id="KW-1185">Reference proteome</keyword>
<comment type="caution">
    <text evidence="3">The sequence shown here is derived from an EMBL/GenBank/DDBJ whole genome shotgun (WGS) entry which is preliminary data.</text>
</comment>
<protein>
    <recommendedName>
        <fullName evidence="2">J domain-containing protein</fullName>
    </recommendedName>
</protein>
<evidence type="ECO:0000313" key="4">
    <source>
        <dbReference type="Proteomes" id="UP001515480"/>
    </source>
</evidence>
<sequence length="267" mass="31230">MPPVVPLVPPGQQVEPEDPELLDFLAQVNQLQADMQNMSGTDHIARLFRPGAKYFNMNPFEVLGLNHKATVEEVRQAYRRLSVKVHPDKNPGNPLAQSAFEIVKTASERLDDEERRNFCVRICAAAEEAAEKKVKAAKKKLRKEGEDDAVPEDDPARMEMTVKVMISRMFAEFEQRKKQLEERDAEQKKKAKEEQAEREFMEALKKREEKMWEKSRQKRVNGWRNWVKSDGDKGPKRPKLKEERRPDGSGYNSYWDERGEDYKKEWR</sequence>